<keyword evidence="4" id="KW-0547">Nucleotide-binding</keyword>
<dbReference type="Pfam" id="PF01934">
    <property type="entry name" value="HepT-like"/>
    <property type="match status" value="1"/>
</dbReference>
<gene>
    <name evidence="6" type="ORF">SAMN04244579_04504</name>
</gene>
<evidence type="ECO:0000256" key="3">
    <source>
        <dbReference type="ARBA" id="ARBA00022722"/>
    </source>
</evidence>
<protein>
    <submittedName>
        <fullName evidence="6">Uncharacterized conserved protein, contains HEPN domain</fullName>
    </submittedName>
</protein>
<dbReference type="GO" id="GO:0110001">
    <property type="term" value="C:toxin-antitoxin complex"/>
    <property type="evidence" value="ECO:0007669"/>
    <property type="project" value="InterPro"/>
</dbReference>
<reference evidence="6 7" key="1">
    <citation type="submission" date="2016-10" db="EMBL/GenBank/DDBJ databases">
        <authorList>
            <person name="de Groot N.N."/>
        </authorList>
    </citation>
    <scope>NUCLEOTIDE SEQUENCE [LARGE SCALE GENOMIC DNA]</scope>
    <source>
        <strain evidence="6 7">DSM 1041</strain>
    </source>
</reference>
<dbReference type="AlphaFoldDB" id="A0A1H6Z5X4"/>
<evidence type="ECO:0000256" key="2">
    <source>
        <dbReference type="ARBA" id="ARBA00022649"/>
    </source>
</evidence>
<keyword evidence="5" id="KW-0378">Hydrolase</keyword>
<dbReference type="GO" id="GO:0016787">
    <property type="term" value="F:hydrolase activity"/>
    <property type="evidence" value="ECO:0007669"/>
    <property type="project" value="UniProtKB-KW"/>
</dbReference>
<evidence type="ECO:0000313" key="7">
    <source>
        <dbReference type="Proteomes" id="UP000199005"/>
    </source>
</evidence>
<dbReference type="STRING" id="170623.SAMN04244579_04504"/>
<sequence length="122" mass="14041">MSRDMQRLADYLAHILEAIERIDRYTEDMSEVAFLESEMAQDAVIRNFEIIGEASHNIETHYPEFAAAHPELPLAAAYQMRNAVAHGYFKVDLEIVWKTIHRNLPGLYRQVQAVARELPADD</sequence>
<keyword evidence="2" id="KW-1277">Toxin-antitoxin system</keyword>
<keyword evidence="1" id="KW-0597">Phosphoprotein</keyword>
<dbReference type="InterPro" id="IPR051813">
    <property type="entry name" value="HepT_RNase_toxin"/>
</dbReference>
<evidence type="ECO:0000256" key="5">
    <source>
        <dbReference type="ARBA" id="ARBA00022801"/>
    </source>
</evidence>
<evidence type="ECO:0000256" key="1">
    <source>
        <dbReference type="ARBA" id="ARBA00022553"/>
    </source>
</evidence>
<evidence type="ECO:0000313" key="6">
    <source>
        <dbReference type="EMBL" id="SEJ46827.1"/>
    </source>
</evidence>
<accession>A0A1H6Z5X4</accession>
<dbReference type="Proteomes" id="UP000199005">
    <property type="component" value="Unassembled WGS sequence"/>
</dbReference>
<dbReference type="InterPro" id="IPR008201">
    <property type="entry name" value="HepT-like"/>
</dbReference>
<evidence type="ECO:0000256" key="4">
    <source>
        <dbReference type="ARBA" id="ARBA00022741"/>
    </source>
</evidence>
<dbReference type="GO" id="GO:0004540">
    <property type="term" value="F:RNA nuclease activity"/>
    <property type="evidence" value="ECO:0007669"/>
    <property type="project" value="InterPro"/>
</dbReference>
<dbReference type="EMBL" id="FNYO01000119">
    <property type="protein sequence ID" value="SEJ46827.1"/>
    <property type="molecule type" value="Genomic_DNA"/>
</dbReference>
<proteinExistence type="predicted"/>
<dbReference type="PANTHER" id="PTHR34139">
    <property type="entry name" value="UPF0331 PROTEIN MJ0127"/>
    <property type="match status" value="1"/>
</dbReference>
<dbReference type="PANTHER" id="PTHR34139:SF1">
    <property type="entry name" value="RNASE MJ1380-RELATED"/>
    <property type="match status" value="1"/>
</dbReference>
<keyword evidence="3" id="KW-0540">Nuclease</keyword>
<organism evidence="6 7">
    <name type="scientific">Azotobacter beijerinckii</name>
    <dbReference type="NCBI Taxonomy" id="170623"/>
    <lineage>
        <taxon>Bacteria</taxon>
        <taxon>Pseudomonadati</taxon>
        <taxon>Pseudomonadota</taxon>
        <taxon>Gammaproteobacteria</taxon>
        <taxon>Pseudomonadales</taxon>
        <taxon>Pseudomonadaceae</taxon>
        <taxon>Azotobacter</taxon>
    </lineage>
</organism>
<dbReference type="GO" id="GO:0000166">
    <property type="term" value="F:nucleotide binding"/>
    <property type="evidence" value="ECO:0007669"/>
    <property type="project" value="UniProtKB-KW"/>
</dbReference>
<name>A0A1H6Z5X4_9GAMM</name>